<evidence type="ECO:0000259" key="1">
    <source>
        <dbReference type="Pfam" id="PF04471"/>
    </source>
</evidence>
<name>A0A7K1UNX6_9NOCA</name>
<evidence type="ECO:0000313" key="2">
    <source>
        <dbReference type="EMBL" id="MVU75869.1"/>
    </source>
</evidence>
<dbReference type="PANTHER" id="PTHR30015">
    <property type="entry name" value="MRR RESTRICTION SYSTEM PROTEIN"/>
    <property type="match status" value="1"/>
</dbReference>
<protein>
    <recommendedName>
        <fullName evidence="1">Restriction endonuclease type IV Mrr domain-containing protein</fullName>
    </recommendedName>
</protein>
<dbReference type="SUPFAM" id="SSF52980">
    <property type="entry name" value="Restriction endonuclease-like"/>
    <property type="match status" value="1"/>
</dbReference>
<comment type="caution">
    <text evidence="2">The sequence shown here is derived from an EMBL/GenBank/DDBJ whole genome shotgun (WGS) entry which is preliminary data.</text>
</comment>
<gene>
    <name evidence="2" type="ORF">GPX89_01250</name>
</gene>
<dbReference type="AlphaFoldDB" id="A0A7K1UNX6"/>
<sequence length="352" mass="39410">MIIAQPASRTTESNDTPFIARPESVWPRKYKDAGLRRLMGKRIAQANLDTLMAAYLAVSEIRIANHALSELRADREWVQRTVDDATKRRDSTVPFGWECKFTRREMRELLNWLIAEGNREIQLVREVETTVTAQLAQLRTIHDGNQVDTFSLDKDDPALIESIYATWSSVFGLVARFNKAVQQCIARAEEARATEKLRAEFVASGKGVSDRDFQQCDGPEFESIIAELSARDGLTLLRHGGGPRDHGADLIALTPDGRRIVIQCKLRQSKPVSPDVVYQVNGTARPYHKADIPIIVTNSTFSAQAAAFAGQYDIYLIDEYALRRWATWGEDIYRVLGLPRPEGGPNPIADAA</sequence>
<dbReference type="InterPro" id="IPR011335">
    <property type="entry name" value="Restrct_endonuc-II-like"/>
</dbReference>
<dbReference type="EMBL" id="WRPP01000001">
    <property type="protein sequence ID" value="MVU75869.1"/>
    <property type="molecule type" value="Genomic_DNA"/>
</dbReference>
<reference evidence="2 3" key="1">
    <citation type="submission" date="2019-12" db="EMBL/GenBank/DDBJ databases">
        <title>Nocardia sp. nov. ET3-3 isolated from soil.</title>
        <authorList>
            <person name="Kanchanasin P."/>
            <person name="Tanasupawat S."/>
            <person name="Yuki M."/>
            <person name="Kudo T."/>
        </authorList>
    </citation>
    <scope>NUCLEOTIDE SEQUENCE [LARGE SCALE GENOMIC DNA]</scope>
    <source>
        <strain evidence="2 3">ET3-3</strain>
    </source>
</reference>
<dbReference type="GO" id="GO:0003677">
    <property type="term" value="F:DNA binding"/>
    <property type="evidence" value="ECO:0007669"/>
    <property type="project" value="InterPro"/>
</dbReference>
<accession>A0A7K1UNX6</accession>
<dbReference type="InterPro" id="IPR007560">
    <property type="entry name" value="Restrct_endonuc_IV_Mrr"/>
</dbReference>
<dbReference type="Pfam" id="PF04471">
    <property type="entry name" value="Mrr_cat"/>
    <property type="match status" value="1"/>
</dbReference>
<dbReference type="Gene3D" id="3.40.1350.10">
    <property type="match status" value="1"/>
</dbReference>
<dbReference type="RefSeq" id="WP_157354648.1">
    <property type="nucleotide sequence ID" value="NZ_WRPP01000001.1"/>
</dbReference>
<dbReference type="GO" id="GO:0015666">
    <property type="term" value="F:restriction endodeoxyribonuclease activity"/>
    <property type="evidence" value="ECO:0007669"/>
    <property type="project" value="TreeGrafter"/>
</dbReference>
<keyword evidence="3" id="KW-1185">Reference proteome</keyword>
<dbReference type="Proteomes" id="UP000466794">
    <property type="component" value="Unassembled WGS sequence"/>
</dbReference>
<dbReference type="InterPro" id="IPR052906">
    <property type="entry name" value="Type_IV_Methyl-Rstrct_Enzyme"/>
</dbReference>
<dbReference type="InterPro" id="IPR011856">
    <property type="entry name" value="tRNA_endonuc-like_dom_sf"/>
</dbReference>
<dbReference type="GO" id="GO:0009307">
    <property type="term" value="P:DNA restriction-modification system"/>
    <property type="evidence" value="ECO:0007669"/>
    <property type="project" value="InterPro"/>
</dbReference>
<proteinExistence type="predicted"/>
<dbReference type="PANTHER" id="PTHR30015:SF6">
    <property type="entry name" value="SLL1429 PROTEIN"/>
    <property type="match status" value="1"/>
</dbReference>
<evidence type="ECO:0000313" key="3">
    <source>
        <dbReference type="Proteomes" id="UP000466794"/>
    </source>
</evidence>
<feature type="domain" description="Restriction endonuclease type IV Mrr" evidence="1">
    <location>
        <begin position="214"/>
        <end position="325"/>
    </location>
</feature>
<organism evidence="2 3">
    <name type="scientific">Nocardia terrae</name>
    <dbReference type="NCBI Taxonomy" id="2675851"/>
    <lineage>
        <taxon>Bacteria</taxon>
        <taxon>Bacillati</taxon>
        <taxon>Actinomycetota</taxon>
        <taxon>Actinomycetes</taxon>
        <taxon>Mycobacteriales</taxon>
        <taxon>Nocardiaceae</taxon>
        <taxon>Nocardia</taxon>
    </lineage>
</organism>